<name>A0AC61N6H9_9FIRM</name>
<proteinExistence type="predicted"/>
<keyword evidence="2" id="KW-1185">Reference proteome</keyword>
<protein>
    <submittedName>
        <fullName evidence="1">GNAT family N-acetyltransferase</fullName>
    </submittedName>
</protein>
<evidence type="ECO:0000313" key="1">
    <source>
        <dbReference type="EMBL" id="QUC66101.1"/>
    </source>
</evidence>
<evidence type="ECO:0000313" key="2">
    <source>
        <dbReference type="Proteomes" id="UP000682782"/>
    </source>
</evidence>
<organism evidence="1 2">
    <name type="scientific">Aristaeella hokkaidonensis</name>
    <dbReference type="NCBI Taxonomy" id="3046382"/>
    <lineage>
        <taxon>Bacteria</taxon>
        <taxon>Bacillati</taxon>
        <taxon>Bacillota</taxon>
        <taxon>Clostridia</taxon>
        <taxon>Eubacteriales</taxon>
        <taxon>Aristaeellaceae</taxon>
        <taxon>Aristaeella</taxon>
    </lineage>
</organism>
<dbReference type="Proteomes" id="UP000682782">
    <property type="component" value="Chromosome"/>
</dbReference>
<reference evidence="1" key="1">
    <citation type="submission" date="2021-01" db="EMBL/GenBank/DDBJ databases">
        <title>Complete genome sequence of Clostridiales bacterium R-7.</title>
        <authorList>
            <person name="Mahoney-Kurpe S.C."/>
            <person name="Palevich N."/>
            <person name="Koike S."/>
            <person name="Moon C.D."/>
            <person name="Attwood G.T."/>
        </authorList>
    </citation>
    <scope>NUCLEOTIDE SEQUENCE</scope>
    <source>
        <strain evidence="1">R-7</strain>
    </source>
</reference>
<dbReference type="EMBL" id="CP068393">
    <property type="protein sequence ID" value="QUC66101.1"/>
    <property type="molecule type" value="Genomic_DNA"/>
</dbReference>
<sequence length="148" mass="17061">MIIREATPEDAEALKVLYFDYLTKYPPTEEQDMKTWKEILAEYNRDPYNYILVIEEDGQVVSSVQLGIIRSLTHNVRPFAVVENVATHADYRQKGYASALLQKAAEIAKECNCYKLSLETGSNRESTLNFYRQNGFAIDEKHSCLMRL</sequence>
<gene>
    <name evidence="1" type="ORF">JYE49_09485</name>
</gene>
<accession>A0AC61N6H9</accession>